<dbReference type="EMBL" id="PKSL01000010">
    <property type="protein sequence ID" value="POW15885.1"/>
    <property type="molecule type" value="Genomic_DNA"/>
</dbReference>
<proteinExistence type="predicted"/>
<keyword evidence="2" id="KW-1185">Reference proteome</keyword>
<evidence type="ECO:0000313" key="2">
    <source>
        <dbReference type="Proteomes" id="UP000239156"/>
    </source>
</evidence>
<sequence length="92" mass="9996">MTKIPAMRPDPPCNSRLGWPIDGKASATAKGRLSVRCVAMMAEIWFARLTDHLVGSPAKRPPFYTQGRGEVPDPSESIVLEARSAGRKGSFL</sequence>
<reference evidence="1" key="1">
    <citation type="submission" date="2017-12" db="EMBL/GenBank/DDBJ databases">
        <title>Gene loss provides genomic basis for host adaptation in cereal stripe rust fungi.</title>
        <authorList>
            <person name="Xia C."/>
        </authorList>
    </citation>
    <scope>NUCLEOTIDE SEQUENCE [LARGE SCALE GENOMIC DNA]</scope>
    <source>
        <strain evidence="1">93-210</strain>
    </source>
</reference>
<comment type="caution">
    <text evidence="1">The sequence shown here is derived from an EMBL/GenBank/DDBJ whole genome shotgun (WGS) entry which is preliminary data.</text>
</comment>
<dbReference type="VEuPathDB" id="FungiDB:PSTT_01860"/>
<gene>
    <name evidence="1" type="ORF">PSTT_01860</name>
</gene>
<organism evidence="1 2">
    <name type="scientific">Puccinia striiformis</name>
    <dbReference type="NCBI Taxonomy" id="27350"/>
    <lineage>
        <taxon>Eukaryota</taxon>
        <taxon>Fungi</taxon>
        <taxon>Dikarya</taxon>
        <taxon>Basidiomycota</taxon>
        <taxon>Pucciniomycotina</taxon>
        <taxon>Pucciniomycetes</taxon>
        <taxon>Pucciniales</taxon>
        <taxon>Pucciniaceae</taxon>
        <taxon>Puccinia</taxon>
    </lineage>
</organism>
<name>A0A2S4W259_9BASI</name>
<dbReference type="VEuPathDB" id="FungiDB:PSHT_04425"/>
<dbReference type="Proteomes" id="UP000239156">
    <property type="component" value="Unassembled WGS sequence"/>
</dbReference>
<dbReference type="AlphaFoldDB" id="A0A2S4W259"/>
<protein>
    <submittedName>
        <fullName evidence="1">Uncharacterized protein</fullName>
    </submittedName>
</protein>
<accession>A0A2S4W259</accession>
<evidence type="ECO:0000313" key="1">
    <source>
        <dbReference type="EMBL" id="POW15885.1"/>
    </source>
</evidence>